<comment type="similarity">
    <text evidence="5 7">Belongs to the DEAD box helicase family.</text>
</comment>
<dbReference type="InterPro" id="IPR011545">
    <property type="entry name" value="DEAD/DEAH_box_helicase_dom"/>
</dbReference>
<sequence length="454" mass="47482">MPFAALGLSPALVQAADAQGFTAPTPVQAEAIPAVLQGRDLRGCAQTGSGKTVAFGLPLLQQLLPGGPGAGQGDTLRRVRALVLVPTRELAVQVAGVLGELARHLPARRLKIALAYGGVSINPQMMALRGGADVVVATPGRLLDLVEHNALSLAWVRTLVLDEADRLLDLGFAEELQRVLALLPAHRQNLLFSATFPDGVAALAEGLLRDPLRIDIPQEPGTAPDIAQRAIAVEDNRRTQLLRHLVKEEAGWTRVLVFVATQYAAEHVAEKLYKAGIYASPFHGGLSQGTRRQVLQEFKDERWQVLVTTDLAARGIDIAGLPAVVNYDLPRAAADYVHRIGRTGRAGASGAAVSFVTPGAAPHWQLIARRQGLLSLPVEQIAGFEVALATPPAGGDGQALGAAPDAAPRAGKLPPGTGGVKGKRPSKKDKLRAAAAAAAQAGGAEAPQKDHGPE</sequence>
<feature type="compositionally biased region" description="Basic residues" evidence="8">
    <location>
        <begin position="421"/>
        <end position="430"/>
    </location>
</feature>
<evidence type="ECO:0000256" key="4">
    <source>
        <dbReference type="ARBA" id="ARBA00022840"/>
    </source>
</evidence>
<dbReference type="PROSITE" id="PS51192">
    <property type="entry name" value="HELICASE_ATP_BIND_1"/>
    <property type="match status" value="1"/>
</dbReference>
<feature type="short sequence motif" description="Q motif" evidence="6">
    <location>
        <begin position="1"/>
        <end position="29"/>
    </location>
</feature>
<dbReference type="PROSITE" id="PS00039">
    <property type="entry name" value="DEAD_ATP_HELICASE"/>
    <property type="match status" value="1"/>
</dbReference>
<evidence type="ECO:0000256" key="1">
    <source>
        <dbReference type="ARBA" id="ARBA00022741"/>
    </source>
</evidence>
<keyword evidence="13" id="KW-1185">Reference proteome</keyword>
<keyword evidence="4 7" id="KW-0067">ATP-binding</keyword>
<dbReference type="OrthoDB" id="8520957at2"/>
<dbReference type="RefSeq" id="WP_092957026.1">
    <property type="nucleotide sequence ID" value="NZ_FOMQ01000020.1"/>
</dbReference>
<name>A0A1I1YSK3_9BURK</name>
<dbReference type="CDD" id="cd18787">
    <property type="entry name" value="SF2_C_DEAD"/>
    <property type="match status" value="1"/>
</dbReference>
<evidence type="ECO:0000256" key="7">
    <source>
        <dbReference type="RuleBase" id="RU000492"/>
    </source>
</evidence>
<evidence type="ECO:0000256" key="6">
    <source>
        <dbReference type="PROSITE-ProRule" id="PRU00552"/>
    </source>
</evidence>
<dbReference type="InterPro" id="IPR000629">
    <property type="entry name" value="RNA-helicase_DEAD-box_CS"/>
</dbReference>
<evidence type="ECO:0000259" key="10">
    <source>
        <dbReference type="PROSITE" id="PS51194"/>
    </source>
</evidence>
<evidence type="ECO:0000259" key="9">
    <source>
        <dbReference type="PROSITE" id="PS51192"/>
    </source>
</evidence>
<dbReference type="InterPro" id="IPR027417">
    <property type="entry name" value="P-loop_NTPase"/>
</dbReference>
<dbReference type="PROSITE" id="PS51194">
    <property type="entry name" value="HELICASE_CTER"/>
    <property type="match status" value="1"/>
</dbReference>
<feature type="region of interest" description="Disordered" evidence="8">
    <location>
        <begin position="395"/>
        <end position="454"/>
    </location>
</feature>
<feature type="domain" description="Helicase C-terminal" evidence="10">
    <location>
        <begin position="240"/>
        <end position="389"/>
    </location>
</feature>
<reference evidence="13" key="1">
    <citation type="submission" date="2016-10" db="EMBL/GenBank/DDBJ databases">
        <authorList>
            <person name="Varghese N."/>
            <person name="Submissions S."/>
        </authorList>
    </citation>
    <scope>NUCLEOTIDE SEQUENCE [LARGE SCALE GENOMIC DNA]</scope>
    <source>
        <strain evidence="13">DSM 7481</strain>
    </source>
</reference>
<dbReference type="GO" id="GO:0003724">
    <property type="term" value="F:RNA helicase activity"/>
    <property type="evidence" value="ECO:0007669"/>
    <property type="project" value="InterPro"/>
</dbReference>
<keyword evidence="1 7" id="KW-0547">Nucleotide-binding</keyword>
<dbReference type="Proteomes" id="UP000199517">
    <property type="component" value="Unassembled WGS sequence"/>
</dbReference>
<evidence type="ECO:0000313" key="12">
    <source>
        <dbReference type="EMBL" id="SFE22526.1"/>
    </source>
</evidence>
<dbReference type="InterPro" id="IPR050079">
    <property type="entry name" value="DEAD_box_RNA_helicase"/>
</dbReference>
<dbReference type="EMBL" id="FOMQ01000020">
    <property type="protein sequence ID" value="SFE22526.1"/>
    <property type="molecule type" value="Genomic_DNA"/>
</dbReference>
<evidence type="ECO:0000259" key="11">
    <source>
        <dbReference type="PROSITE" id="PS51195"/>
    </source>
</evidence>
<dbReference type="Pfam" id="PF00270">
    <property type="entry name" value="DEAD"/>
    <property type="match status" value="1"/>
</dbReference>
<feature type="compositionally biased region" description="Low complexity" evidence="8">
    <location>
        <begin position="399"/>
        <end position="411"/>
    </location>
</feature>
<dbReference type="InterPro" id="IPR044742">
    <property type="entry name" value="DEAD/DEAH_RhlB"/>
</dbReference>
<feature type="compositionally biased region" description="Low complexity" evidence="8">
    <location>
        <begin position="433"/>
        <end position="446"/>
    </location>
</feature>
<dbReference type="STRING" id="32040.SAMN04489710_12011"/>
<proteinExistence type="inferred from homology"/>
<dbReference type="InterPro" id="IPR014014">
    <property type="entry name" value="RNA_helicase_DEAD_Q_motif"/>
</dbReference>
<evidence type="ECO:0000256" key="3">
    <source>
        <dbReference type="ARBA" id="ARBA00022806"/>
    </source>
</evidence>
<organism evidence="12 13">
    <name type="scientific">Paracidovorax konjaci</name>
    <dbReference type="NCBI Taxonomy" id="32040"/>
    <lineage>
        <taxon>Bacteria</taxon>
        <taxon>Pseudomonadati</taxon>
        <taxon>Pseudomonadota</taxon>
        <taxon>Betaproteobacteria</taxon>
        <taxon>Burkholderiales</taxon>
        <taxon>Comamonadaceae</taxon>
        <taxon>Paracidovorax</taxon>
    </lineage>
</organism>
<dbReference type="SMART" id="SM00487">
    <property type="entry name" value="DEXDc"/>
    <property type="match status" value="1"/>
</dbReference>
<dbReference type="InterPro" id="IPR014001">
    <property type="entry name" value="Helicase_ATP-bd"/>
</dbReference>
<evidence type="ECO:0000256" key="2">
    <source>
        <dbReference type="ARBA" id="ARBA00022801"/>
    </source>
</evidence>
<dbReference type="AlphaFoldDB" id="A0A1I1YSK3"/>
<dbReference type="SUPFAM" id="SSF52540">
    <property type="entry name" value="P-loop containing nucleoside triphosphate hydrolases"/>
    <property type="match status" value="1"/>
</dbReference>
<dbReference type="InterPro" id="IPR001650">
    <property type="entry name" value="Helicase_C-like"/>
</dbReference>
<feature type="domain" description="Helicase ATP-binding" evidence="9">
    <location>
        <begin position="32"/>
        <end position="214"/>
    </location>
</feature>
<dbReference type="GO" id="GO:0016787">
    <property type="term" value="F:hydrolase activity"/>
    <property type="evidence" value="ECO:0007669"/>
    <property type="project" value="UniProtKB-KW"/>
</dbReference>
<evidence type="ECO:0000313" key="13">
    <source>
        <dbReference type="Proteomes" id="UP000199517"/>
    </source>
</evidence>
<dbReference type="Pfam" id="PF00271">
    <property type="entry name" value="Helicase_C"/>
    <property type="match status" value="1"/>
</dbReference>
<protein>
    <submittedName>
        <fullName evidence="12">Superfamily II DNA and RNA helicase</fullName>
    </submittedName>
</protein>
<accession>A0A1I1YSK3</accession>
<dbReference type="SMART" id="SM00490">
    <property type="entry name" value="HELICc"/>
    <property type="match status" value="1"/>
</dbReference>
<dbReference type="PANTHER" id="PTHR47959:SF13">
    <property type="entry name" value="ATP-DEPENDENT RNA HELICASE RHLE"/>
    <property type="match status" value="1"/>
</dbReference>
<evidence type="ECO:0000256" key="8">
    <source>
        <dbReference type="SAM" id="MobiDB-lite"/>
    </source>
</evidence>
<keyword evidence="2 7" id="KW-0378">Hydrolase</keyword>
<feature type="domain" description="DEAD-box RNA helicase Q" evidence="11">
    <location>
        <begin position="1"/>
        <end position="29"/>
    </location>
</feature>
<dbReference type="PROSITE" id="PS51195">
    <property type="entry name" value="Q_MOTIF"/>
    <property type="match status" value="1"/>
</dbReference>
<dbReference type="CDD" id="cd00268">
    <property type="entry name" value="DEADc"/>
    <property type="match status" value="1"/>
</dbReference>
<gene>
    <name evidence="12" type="ORF">SAMN04489710_12011</name>
</gene>
<dbReference type="Gene3D" id="3.40.50.300">
    <property type="entry name" value="P-loop containing nucleotide triphosphate hydrolases"/>
    <property type="match status" value="2"/>
</dbReference>
<dbReference type="PANTHER" id="PTHR47959">
    <property type="entry name" value="ATP-DEPENDENT RNA HELICASE RHLE-RELATED"/>
    <property type="match status" value="1"/>
</dbReference>
<dbReference type="GO" id="GO:0003676">
    <property type="term" value="F:nucleic acid binding"/>
    <property type="evidence" value="ECO:0007669"/>
    <property type="project" value="InterPro"/>
</dbReference>
<evidence type="ECO:0000256" key="5">
    <source>
        <dbReference type="ARBA" id="ARBA00038437"/>
    </source>
</evidence>
<dbReference type="GO" id="GO:0005829">
    <property type="term" value="C:cytosol"/>
    <property type="evidence" value="ECO:0007669"/>
    <property type="project" value="TreeGrafter"/>
</dbReference>
<keyword evidence="3 7" id="KW-0347">Helicase</keyword>
<dbReference type="GO" id="GO:0005524">
    <property type="term" value="F:ATP binding"/>
    <property type="evidence" value="ECO:0007669"/>
    <property type="project" value="UniProtKB-KW"/>
</dbReference>